<comment type="caution">
    <text evidence="6">The sequence shown here is derived from an EMBL/GenBank/DDBJ whole genome shotgun (WGS) entry which is preliminary data.</text>
</comment>
<keyword evidence="1" id="KW-0677">Repeat</keyword>
<sequence length="1926" mass="199031">MPPKKNEPPPPPPEDPNPFGIFVSITIPSATVVLDLPPDAPEGAAHRQTHLTLNIPGSVVPWASPPTAPSEGSEYHYNVVKHLRRPGGKEGLMLMINGKLTVTINDSATNAVLATAAVDELWGFAIGENTWSAADGLDLTPVVEVPEGVPKVRSARLSFASIALNERPLPEGADAAALAASPPPESELPPLLPYSYVDAEWAEKGNLVELALADIGPLPPGLQAASDLAAGKEAIPGKLFVSLGVGLPGGAPPVALTLYAVGGRLVAPAGGEALRRELLTPEAAQALRWQLEDGVPLAVEVARYLNADGFGDPANEAYHGAAPAPELNAGLLEAGATAAQAAGLALVGFADCGLAPCLPKYTMPAGKTKPVEEAQPPGSSAWAKAGTTLTVTLRFARPIVPAWSPPPPPPKSLLELIPPRDLSPKPPPTTAQDDFKAKVRSIARALAEEYKAVLPPPAEPGSDAAAAAASGAEARHKGLIFELNRSGKYAQMRDSLKTAVVALVREKYRKSGSMSPNEMALLYNDLYGTLLAATHSALNGLIDAAAARPRLPPPEPVPDKQRLGQLLELAAQAEATGNPTRAEALHQRRLLAKNDPQVWYEYGTFCLRRGARGRAEQCFRESLSLAPEHRPALLALLGCSVAEGRATDPAYLEAAEAAAHRLLEVAGAEALESWAALALVYKAFGEPKRAELASCEQEMARLERSALGMPPQPSTAVSRSTSRMSASAAAAAAAAAADSPRSGGQVGELQAQAFVSLASSLLDALALPAEALLALDLAAGLRTWAQVGPETRTAHALATALSEQALAREGSVEALLGPGGPALQLMRAGGEAGWRATLMAAQLHRAQGDLEQAIRYFQEHVESARAAGQLSSVTLPAWLQLAACYTERGQHRFAADVFLLGASALPSSAVLWRGAGVCFATAGELESADMALSEANVLDPEDASAWAWLGLVGLRQGRQEDAEKALSYAMRCGVEDAGVMRAIAAEYGAAGQLREQQRVLTEIALRMQPESVPARLALARCLAAQRSLAEAEEALAAARQLAEATGSEEDGAAVAEAEAELRGGAGRQAKGGLGFGGGKAQVAPAAAPAPAATEASATAAHLACAKPWLDLHIAMQDSEKEQHARAVKARGLIEKFQKNIGSLPSTDLHKGLEAVVGSIGGAPSKKVVALVDQLQPYTVADRLLADASTSAAAAAGGGASTSNGTGGGGGGRGGDEPRPAIEPLHMVSQPAQSGQAAGGTAASGSEAGLPGRAALLLRVCLYAHPQLSWTDYGGKNEVDLRKEAAADGALALADALVAHHGGPALTVPELWDLAKVLEQLQTRADGQSNGENGLQRGLHPHFSGMGPLTAVVRAMSGQPAGPPGYEVGYPSTSVSLTSRNNALLEIASAHYASVDAAFAVAGKVKTQAWRVATESYKSNTAKMLVTRSADLSEELVAHMRMMWPALDSVVPAAEAATQGKRGGAEAAVGPLTARALNESNGLRAAAVRWLLTAARGVRGPGLTVVGAPALLWTLALTVAASELRREEAEGLRKARRAAGTAPAGAAAAAAAEGALDGPLAIQLLSSPALAAKHASSVKQEEWEWGPLAGAGAGAGAEVGVVVMSALACPRALGRVARRLAMEPGDALVELPGSASLLRGTALSPELLACKAAVVRALAAGGAAVVVAGSAQALEAAVVMLGQCRTELRCGPGRDTCCVPVLREAPNAVQFACVAMQERLGCELPGPGPGPGPGPSSSTGAPPAPHRVPQPSRRRMVFNRGMCELAGLHRTGPSPVHPSQTKLLALGSPTSLLADSHFMPRKALPVLVVLDCDSRGGGLRVLEGVGDGDEAEQEDDEEVVTENYLFKLLRRLDLGRPVGNDWQQDDEVEEEVQEGGLGADPWDGRLRQMQLEARAREAAGGLSMSALADPATRELLDLDLFGSVRRF</sequence>
<feature type="region of interest" description="Disordered" evidence="5">
    <location>
        <begin position="1194"/>
        <end position="1221"/>
    </location>
</feature>
<dbReference type="InterPro" id="IPR019734">
    <property type="entry name" value="TPR_rpt"/>
</dbReference>
<accession>A0A835Y5B2</accession>
<dbReference type="SMART" id="SM00028">
    <property type="entry name" value="TPR"/>
    <property type="match status" value="6"/>
</dbReference>
<evidence type="ECO:0000256" key="1">
    <source>
        <dbReference type="ARBA" id="ARBA00022737"/>
    </source>
</evidence>
<feature type="repeat" description="TPR" evidence="3">
    <location>
        <begin position="596"/>
        <end position="629"/>
    </location>
</feature>
<evidence type="ECO:0000256" key="3">
    <source>
        <dbReference type="PROSITE-ProRule" id="PRU00339"/>
    </source>
</evidence>
<dbReference type="OrthoDB" id="546354at2759"/>
<gene>
    <name evidence="6" type="ORF">HYH03_005496</name>
</gene>
<dbReference type="SUPFAM" id="SSF48452">
    <property type="entry name" value="TPR-like"/>
    <property type="match status" value="2"/>
</dbReference>
<dbReference type="PANTHER" id="PTHR44314:SF1">
    <property type="entry name" value="CILIA- AND FLAGELLA-ASSOCIATED PROTEIN 70"/>
    <property type="match status" value="1"/>
</dbReference>
<keyword evidence="2 3" id="KW-0802">TPR repeat</keyword>
<keyword evidence="4" id="KW-0175">Coiled coil</keyword>
<dbReference type="GO" id="GO:0003341">
    <property type="term" value="P:cilium movement"/>
    <property type="evidence" value="ECO:0007669"/>
    <property type="project" value="TreeGrafter"/>
</dbReference>
<dbReference type="EMBL" id="JAEHOE010000019">
    <property type="protein sequence ID" value="KAG2496263.1"/>
    <property type="molecule type" value="Genomic_DNA"/>
</dbReference>
<evidence type="ECO:0000256" key="5">
    <source>
        <dbReference type="SAM" id="MobiDB-lite"/>
    </source>
</evidence>
<evidence type="ECO:0000256" key="2">
    <source>
        <dbReference type="ARBA" id="ARBA00022803"/>
    </source>
</evidence>
<evidence type="ECO:0000256" key="4">
    <source>
        <dbReference type="SAM" id="Coils"/>
    </source>
</evidence>
<dbReference type="InterPro" id="IPR052628">
    <property type="entry name" value="CFAP70"/>
</dbReference>
<dbReference type="InterPro" id="IPR011990">
    <property type="entry name" value="TPR-like_helical_dom_sf"/>
</dbReference>
<keyword evidence="7" id="KW-1185">Reference proteome</keyword>
<feature type="coiled-coil region" evidence="4">
    <location>
        <begin position="1021"/>
        <end position="1048"/>
    </location>
</feature>
<name>A0A835Y5B2_9CHLO</name>
<proteinExistence type="predicted"/>
<protein>
    <submittedName>
        <fullName evidence="6">Uncharacterized protein</fullName>
    </submittedName>
</protein>
<reference evidence="6" key="1">
    <citation type="journal article" date="2020" name="bioRxiv">
        <title>Comparative genomics of Chlamydomonas.</title>
        <authorList>
            <person name="Craig R.J."/>
            <person name="Hasan A.R."/>
            <person name="Ness R.W."/>
            <person name="Keightley P.D."/>
        </authorList>
    </citation>
    <scope>NUCLEOTIDE SEQUENCE</scope>
    <source>
        <strain evidence="6">CCAP 11/70</strain>
    </source>
</reference>
<dbReference type="GO" id="GO:0031514">
    <property type="term" value="C:motile cilium"/>
    <property type="evidence" value="ECO:0007669"/>
    <property type="project" value="TreeGrafter"/>
</dbReference>
<feature type="region of interest" description="Disordered" evidence="5">
    <location>
        <begin position="1723"/>
        <end position="1752"/>
    </location>
</feature>
<dbReference type="Proteomes" id="UP000612055">
    <property type="component" value="Unassembled WGS sequence"/>
</dbReference>
<organism evidence="6 7">
    <name type="scientific">Edaphochlamys debaryana</name>
    <dbReference type="NCBI Taxonomy" id="47281"/>
    <lineage>
        <taxon>Eukaryota</taxon>
        <taxon>Viridiplantae</taxon>
        <taxon>Chlorophyta</taxon>
        <taxon>core chlorophytes</taxon>
        <taxon>Chlorophyceae</taxon>
        <taxon>CS clade</taxon>
        <taxon>Chlamydomonadales</taxon>
        <taxon>Chlamydomonadales incertae sedis</taxon>
        <taxon>Edaphochlamys</taxon>
    </lineage>
</organism>
<dbReference type="PROSITE" id="PS50005">
    <property type="entry name" value="TPR"/>
    <property type="match status" value="1"/>
</dbReference>
<evidence type="ECO:0000313" key="6">
    <source>
        <dbReference type="EMBL" id="KAG2496263.1"/>
    </source>
</evidence>
<dbReference type="Gene3D" id="1.25.40.10">
    <property type="entry name" value="Tetratricopeptide repeat domain"/>
    <property type="match status" value="2"/>
</dbReference>
<feature type="region of interest" description="Disordered" evidence="5">
    <location>
        <begin position="404"/>
        <end position="434"/>
    </location>
</feature>
<evidence type="ECO:0000313" key="7">
    <source>
        <dbReference type="Proteomes" id="UP000612055"/>
    </source>
</evidence>
<dbReference type="GO" id="GO:0060271">
    <property type="term" value="P:cilium assembly"/>
    <property type="evidence" value="ECO:0007669"/>
    <property type="project" value="TreeGrafter"/>
</dbReference>
<dbReference type="PANTHER" id="PTHR44314">
    <property type="entry name" value="CILIA- AND FLAGELLA-ASSOCIATED PROTEIN 70"/>
    <property type="match status" value="1"/>
</dbReference>
<feature type="compositionally biased region" description="Gly residues" evidence="5">
    <location>
        <begin position="1195"/>
        <end position="1212"/>
    </location>
</feature>
<dbReference type="GO" id="GO:0070062">
    <property type="term" value="C:extracellular exosome"/>
    <property type="evidence" value="ECO:0007669"/>
    <property type="project" value="TreeGrafter"/>
</dbReference>